<dbReference type="InterPro" id="IPR027417">
    <property type="entry name" value="P-loop_NTPase"/>
</dbReference>
<evidence type="ECO:0000256" key="3">
    <source>
        <dbReference type="ARBA" id="ARBA00022777"/>
    </source>
</evidence>
<dbReference type="PROSITE" id="PS00113">
    <property type="entry name" value="ADENYLATE_KINASE"/>
    <property type="match status" value="1"/>
</dbReference>
<sequence>MEAIYFSFIGKPGCGKSTILKQINEEYDVNVIFLGEELRKRKLVNGSDLLSTEKLECILEEMIKGIKQAHADKKETTIIFDGFPRTLSQISGKFPLKSTFVINIDENVAKERINNRKGNRKDDKDNKVIEERFKKFFKETQPAIENLKSLDLVIEIDGNKSKEEVYKKVKDVIEEKKYFKKKIK</sequence>
<dbReference type="PANTHER" id="PTHR23359">
    <property type="entry name" value="NUCLEOTIDE KINASE"/>
    <property type="match status" value="1"/>
</dbReference>
<dbReference type="AlphaFoldDB" id="A0A1X0QIY3"/>
<dbReference type="GO" id="GO:0006139">
    <property type="term" value="P:nucleobase-containing compound metabolic process"/>
    <property type="evidence" value="ECO:0007669"/>
    <property type="project" value="InterPro"/>
</dbReference>
<dbReference type="InterPro" id="IPR033690">
    <property type="entry name" value="Adenylat_kinase_CS"/>
</dbReference>
<protein>
    <submittedName>
        <fullName evidence="5">KAD</fullName>
    </submittedName>
</protein>
<dbReference type="GO" id="GO:0019205">
    <property type="term" value="F:nucleobase-containing compound kinase activity"/>
    <property type="evidence" value="ECO:0007669"/>
    <property type="project" value="InterPro"/>
</dbReference>
<name>A0A1X0QIY3_9MICR</name>
<evidence type="ECO:0000256" key="1">
    <source>
        <dbReference type="ARBA" id="ARBA00022679"/>
    </source>
</evidence>
<comment type="similarity">
    <text evidence="4">Belongs to the adenylate kinase family.</text>
</comment>
<dbReference type="VEuPathDB" id="MicrosporidiaDB:HERIO_1808"/>
<gene>
    <name evidence="5" type="primary">KAD</name>
    <name evidence="5" type="ORF">A0H76_283</name>
</gene>
<evidence type="ECO:0000256" key="2">
    <source>
        <dbReference type="ARBA" id="ARBA00022741"/>
    </source>
</evidence>
<reference evidence="5 6" key="1">
    <citation type="journal article" date="2017" name="Environ. Microbiol.">
        <title>Decay of the glycolytic pathway and adaptation to intranuclear parasitism within Enterocytozoonidae microsporidia.</title>
        <authorList>
            <person name="Wiredu Boakye D."/>
            <person name="Jaroenlak P."/>
            <person name="Prachumwat A."/>
            <person name="Williams T.A."/>
            <person name="Bateman K.S."/>
            <person name="Itsathitphaisarn O."/>
            <person name="Sritunyalucksana K."/>
            <person name="Paszkiewicz K.H."/>
            <person name="Moore K.A."/>
            <person name="Stentiford G.D."/>
            <person name="Williams B.A."/>
        </authorList>
    </citation>
    <scope>NUCLEOTIDE SEQUENCE [LARGE SCALE GENOMIC DNA]</scope>
    <source>
        <strain evidence="6">canceri</strain>
    </source>
</reference>
<dbReference type="VEuPathDB" id="MicrosporidiaDB:A0H76_283"/>
<evidence type="ECO:0000256" key="4">
    <source>
        <dbReference type="RuleBase" id="RU003330"/>
    </source>
</evidence>
<accession>A0A1X0QIY3</accession>
<dbReference type="Proteomes" id="UP000192501">
    <property type="component" value="Unassembled WGS sequence"/>
</dbReference>
<evidence type="ECO:0000313" key="5">
    <source>
        <dbReference type="EMBL" id="ORD99738.1"/>
    </source>
</evidence>
<dbReference type="GO" id="GO:0005524">
    <property type="term" value="F:ATP binding"/>
    <property type="evidence" value="ECO:0007669"/>
    <property type="project" value="InterPro"/>
</dbReference>
<keyword evidence="1 4" id="KW-0808">Transferase</keyword>
<proteinExistence type="inferred from homology"/>
<keyword evidence="3 4" id="KW-0418">Kinase</keyword>
<dbReference type="Gene3D" id="3.40.50.300">
    <property type="entry name" value="P-loop containing nucleotide triphosphate hydrolases"/>
    <property type="match status" value="1"/>
</dbReference>
<organism evidence="5 6">
    <name type="scientific">Hepatospora eriocheir</name>
    <dbReference type="NCBI Taxonomy" id="1081669"/>
    <lineage>
        <taxon>Eukaryota</taxon>
        <taxon>Fungi</taxon>
        <taxon>Fungi incertae sedis</taxon>
        <taxon>Microsporidia</taxon>
        <taxon>Hepatosporidae</taxon>
        <taxon>Hepatospora</taxon>
    </lineage>
</organism>
<dbReference type="InterPro" id="IPR000850">
    <property type="entry name" value="Adenylat/UMP-CMP_kin"/>
</dbReference>
<evidence type="ECO:0000313" key="6">
    <source>
        <dbReference type="Proteomes" id="UP000192501"/>
    </source>
</evidence>
<dbReference type="Pfam" id="PF00406">
    <property type="entry name" value="ADK"/>
    <property type="match status" value="1"/>
</dbReference>
<comment type="caution">
    <text evidence="5">The sequence shown here is derived from an EMBL/GenBank/DDBJ whole genome shotgun (WGS) entry which is preliminary data.</text>
</comment>
<dbReference type="EMBL" id="LTAI01000122">
    <property type="protein sequence ID" value="ORD99738.1"/>
    <property type="molecule type" value="Genomic_DNA"/>
</dbReference>
<dbReference type="PRINTS" id="PR00094">
    <property type="entry name" value="ADENYLTKNASE"/>
</dbReference>
<keyword evidence="2" id="KW-0547">Nucleotide-binding</keyword>
<dbReference type="SUPFAM" id="SSF52540">
    <property type="entry name" value="P-loop containing nucleoside triphosphate hydrolases"/>
    <property type="match status" value="1"/>
</dbReference>